<feature type="domain" description="Ig-like" evidence="3">
    <location>
        <begin position="131"/>
        <end position="230"/>
    </location>
</feature>
<dbReference type="InterPro" id="IPR036179">
    <property type="entry name" value="Ig-like_dom_sf"/>
</dbReference>
<evidence type="ECO:0000256" key="1">
    <source>
        <dbReference type="SAM" id="Phobius"/>
    </source>
</evidence>
<dbReference type="InterPro" id="IPR013783">
    <property type="entry name" value="Ig-like_fold"/>
</dbReference>
<reference evidence="4 5" key="1">
    <citation type="submission" date="2020-10" db="EMBL/GenBank/DDBJ databases">
        <title>Pygocentrus nattereri (red-bellied piranha) genome, fPygNat1, primary haplotype.</title>
        <authorList>
            <person name="Myers G."/>
            <person name="Meyer A."/>
            <person name="Karagic N."/>
            <person name="Pippel M."/>
            <person name="Winkler S."/>
            <person name="Tracey A."/>
            <person name="Wood J."/>
            <person name="Formenti G."/>
            <person name="Howe K."/>
            <person name="Fedrigo O."/>
            <person name="Jarvis E.D."/>
        </authorList>
    </citation>
    <scope>NUCLEOTIDE SEQUENCE [LARGE SCALE GENOMIC DNA]</scope>
</reference>
<accession>A0A3B4EPX4</accession>
<feature type="domain" description="Ig-like" evidence="3">
    <location>
        <begin position="235"/>
        <end position="315"/>
    </location>
</feature>
<dbReference type="SMART" id="SM00409">
    <property type="entry name" value="IG"/>
    <property type="match status" value="3"/>
</dbReference>
<dbReference type="InterPro" id="IPR003599">
    <property type="entry name" value="Ig_sub"/>
</dbReference>
<name>A0A3B4EPX4_PYGNA</name>
<dbReference type="PANTHER" id="PTHR46484">
    <property type="entry name" value="SI:CH211-171H4.5-RELATED"/>
    <property type="match status" value="1"/>
</dbReference>
<dbReference type="SUPFAM" id="SSF48726">
    <property type="entry name" value="Immunoglobulin"/>
    <property type="match status" value="4"/>
</dbReference>
<dbReference type="GeneID" id="108431040"/>
<feature type="chain" id="PRO_5017184079" description="Ig-like domain-containing protein" evidence="2">
    <location>
        <begin position="16"/>
        <end position="554"/>
    </location>
</feature>
<keyword evidence="1" id="KW-1133">Transmembrane helix</keyword>
<feature type="transmembrane region" description="Helical" evidence="1">
    <location>
        <begin position="419"/>
        <end position="444"/>
    </location>
</feature>
<evidence type="ECO:0000259" key="3">
    <source>
        <dbReference type="PROSITE" id="PS50835"/>
    </source>
</evidence>
<keyword evidence="5" id="KW-1185">Reference proteome</keyword>
<dbReference type="Proteomes" id="UP001501920">
    <property type="component" value="Chromosome 24"/>
</dbReference>
<dbReference type="Ensembl" id="ENSPNAT00000033035.2">
    <property type="protein sequence ID" value="ENSPNAP00000037236.1"/>
    <property type="gene ID" value="ENSPNAG00000004847.2"/>
</dbReference>
<dbReference type="PROSITE" id="PS50835">
    <property type="entry name" value="IG_LIKE"/>
    <property type="match status" value="2"/>
</dbReference>
<sequence length="554" mass="61148">MKLISAVVFVCVCSGAPPPSMPDKVFALAGSCALLPCSSSPTLGLEVRLRVRSTLLMSTAFNSNPTEPVSRSQRELKTRVALAGDLSSGDCSLTIANISSADPTTYEIQLREKRGSWGSTRSTKLTITYFPERPVISAPAAVTVGQVAVVNCSVPISCPSQLPRLQWVWERGGKEGSSVYGVMDTVKIKGQMSLLVSSLSFTPSYLVKPRLRCEALYSGSRKTTATTELHVNFPPKDVSVEVHTVVVREGGSAQLACVCKADPPVSEYHWTYTQSGITHKQSSRSSTIRIYNITRDTMVQCSARNALGQASSPLTNLNVQYSPAILEHSSSCEWDGFLMVCRCTVDSNPRPAVTWSVNGSVPPQDYNTSSTHTAHTYSTHTLQETLQGPMLVPLTVICYAFNSIGNDSHTLLQAGEGSLWTLMSAVCVVFLFLLLLLLLVLLLCHCRRAGRRRRLMSCRPPVFEDSVYQDRLPLYINCAEVTNIYTNGSYQLIYQNCTPCFVRTKQTYKRQRRGARRLKAQRERGRDHAVDQRVRDIRTPEITDPDTAIYVEVI</sequence>
<dbReference type="OMA" id="VYTNGSY"/>
<reference evidence="4" key="2">
    <citation type="submission" date="2025-08" db="UniProtKB">
        <authorList>
            <consortium name="Ensembl"/>
        </authorList>
    </citation>
    <scope>IDENTIFICATION</scope>
</reference>
<evidence type="ECO:0000313" key="5">
    <source>
        <dbReference type="Proteomes" id="UP001501920"/>
    </source>
</evidence>
<dbReference type="RefSeq" id="XP_017559409.1">
    <property type="nucleotide sequence ID" value="XM_017703920.2"/>
</dbReference>
<proteinExistence type="predicted"/>
<organism evidence="4 5">
    <name type="scientific">Pygocentrus nattereri</name>
    <name type="common">Red-bellied piranha</name>
    <dbReference type="NCBI Taxonomy" id="42514"/>
    <lineage>
        <taxon>Eukaryota</taxon>
        <taxon>Metazoa</taxon>
        <taxon>Chordata</taxon>
        <taxon>Craniata</taxon>
        <taxon>Vertebrata</taxon>
        <taxon>Euteleostomi</taxon>
        <taxon>Actinopterygii</taxon>
        <taxon>Neopterygii</taxon>
        <taxon>Teleostei</taxon>
        <taxon>Ostariophysi</taxon>
        <taxon>Characiformes</taxon>
        <taxon>Characoidei</taxon>
        <taxon>Pygocentrus</taxon>
    </lineage>
</organism>
<protein>
    <recommendedName>
        <fullName evidence="3">Ig-like domain-containing protein</fullName>
    </recommendedName>
</protein>
<reference evidence="4" key="3">
    <citation type="submission" date="2025-09" db="UniProtKB">
        <authorList>
            <consortium name="Ensembl"/>
        </authorList>
    </citation>
    <scope>IDENTIFICATION</scope>
</reference>
<dbReference type="PANTHER" id="PTHR46484:SF3">
    <property type="entry name" value="MYELIN-ASSOCIATED GLYCOPROTEIN-LIKE"/>
    <property type="match status" value="1"/>
</dbReference>
<feature type="signal peptide" evidence="2">
    <location>
        <begin position="1"/>
        <end position="15"/>
    </location>
</feature>
<keyword evidence="2" id="KW-0732">Signal</keyword>
<dbReference type="OrthoDB" id="25840at2759"/>
<dbReference type="GeneTree" id="ENSGT00940000173371"/>
<dbReference type="InterPro" id="IPR007110">
    <property type="entry name" value="Ig-like_dom"/>
</dbReference>
<evidence type="ECO:0000313" key="4">
    <source>
        <dbReference type="Ensembl" id="ENSPNAP00000037236.1"/>
    </source>
</evidence>
<keyword evidence="1" id="KW-0812">Transmembrane</keyword>
<evidence type="ECO:0000256" key="2">
    <source>
        <dbReference type="SAM" id="SignalP"/>
    </source>
</evidence>
<dbReference type="AlphaFoldDB" id="A0A3B4EPX4"/>
<keyword evidence="1" id="KW-0472">Membrane</keyword>
<dbReference type="Gene3D" id="2.60.40.10">
    <property type="entry name" value="Immunoglobulins"/>
    <property type="match status" value="4"/>
</dbReference>